<proteinExistence type="predicted"/>
<dbReference type="PROSITE" id="PS50082">
    <property type="entry name" value="WD_REPEATS_2"/>
    <property type="match status" value="3"/>
</dbReference>
<dbReference type="InterPro" id="IPR036322">
    <property type="entry name" value="WD40_repeat_dom_sf"/>
</dbReference>
<evidence type="ECO:0000256" key="1">
    <source>
        <dbReference type="ARBA" id="ARBA00022574"/>
    </source>
</evidence>
<feature type="repeat" description="WD" evidence="3">
    <location>
        <begin position="253"/>
        <end position="287"/>
    </location>
</feature>
<dbReference type="InterPro" id="IPR015943">
    <property type="entry name" value="WD40/YVTN_repeat-like_dom_sf"/>
</dbReference>
<dbReference type="InterPro" id="IPR019775">
    <property type="entry name" value="WD40_repeat_CS"/>
</dbReference>
<evidence type="ECO:0000256" key="3">
    <source>
        <dbReference type="PROSITE-ProRule" id="PRU00221"/>
    </source>
</evidence>
<dbReference type="PANTHER" id="PTHR45282:SF2">
    <property type="entry name" value="OS03G0858400 PROTEIN"/>
    <property type="match status" value="1"/>
</dbReference>
<reference evidence="4" key="1">
    <citation type="submission" date="2022-04" db="EMBL/GenBank/DDBJ databases">
        <title>A functionally conserved STORR gene fusion in Papaver species that diverged 16.8 million years ago.</title>
        <authorList>
            <person name="Catania T."/>
        </authorList>
    </citation>
    <scope>NUCLEOTIDE SEQUENCE</scope>
    <source>
        <strain evidence="4">S-188037</strain>
    </source>
</reference>
<accession>A0AAD4XJ47</accession>
<feature type="repeat" description="WD" evidence="3">
    <location>
        <begin position="318"/>
        <end position="357"/>
    </location>
</feature>
<dbReference type="PROSITE" id="PS00678">
    <property type="entry name" value="WD_REPEATS_1"/>
    <property type="match status" value="1"/>
</dbReference>
<keyword evidence="1 3" id="KW-0853">WD repeat</keyword>
<dbReference type="Pfam" id="PF00400">
    <property type="entry name" value="WD40"/>
    <property type="match status" value="3"/>
</dbReference>
<dbReference type="PANTHER" id="PTHR45282">
    <property type="entry name" value="OS03G0858400 PROTEIN"/>
    <property type="match status" value="1"/>
</dbReference>
<dbReference type="PROSITE" id="PS50294">
    <property type="entry name" value="WD_REPEATS_REGION"/>
    <property type="match status" value="2"/>
</dbReference>
<keyword evidence="2" id="KW-0677">Repeat</keyword>
<dbReference type="Gene3D" id="2.130.10.10">
    <property type="entry name" value="YVTN repeat-like/Quinoprotein amine dehydrogenase"/>
    <property type="match status" value="2"/>
</dbReference>
<evidence type="ECO:0000313" key="4">
    <source>
        <dbReference type="EMBL" id="KAI3922932.1"/>
    </source>
</evidence>
<dbReference type="Proteomes" id="UP001202328">
    <property type="component" value="Unassembled WGS sequence"/>
</dbReference>
<dbReference type="SUPFAM" id="SSF50978">
    <property type="entry name" value="WD40 repeat-like"/>
    <property type="match status" value="1"/>
</dbReference>
<evidence type="ECO:0000256" key="2">
    <source>
        <dbReference type="ARBA" id="ARBA00022737"/>
    </source>
</evidence>
<comment type="caution">
    <text evidence="4">The sequence shown here is derived from an EMBL/GenBank/DDBJ whole genome shotgun (WGS) entry which is preliminary data.</text>
</comment>
<gene>
    <name evidence="4" type="ORF">MKW98_007063</name>
</gene>
<dbReference type="InterPro" id="IPR001680">
    <property type="entry name" value="WD40_rpt"/>
</dbReference>
<evidence type="ECO:0000313" key="5">
    <source>
        <dbReference type="Proteomes" id="UP001202328"/>
    </source>
</evidence>
<sequence length="368" mass="40412">MMKSLKEREDEEFIEQFFLHGEPNAVNKVQLTYSLPDHRYYVNSLTGHEDIVTALCFSSDGQNLVTGYADGVVRVYKLDNVRSSSFKLLKIPLPAGGQPTAVAFCEASVVVAAQYSSGSNLYLYGEGNSNTVKHRKHEQPKLPGLEMKWVRTKVHQTRAIVTLAGTTASYDTSGGSPFIVSCSEGSDIILWNGKSGKILETTDTDQLKNSMATISPNGKLIASAAASSADVKIWEIIFTKAGSVKEISGVMQLKDHESAVTWLCFSSISEQIITASKDGTIKIWNINVQYDFHQDPRIVKVIVQWLCAETGKVLNTDYEAHAGKIMAIAWAPKKIRVGRDHKTVLATAGADKRVKLWVVPVDPPHENA</sequence>
<protein>
    <submittedName>
        <fullName evidence="4">Uncharacterized protein</fullName>
    </submittedName>
</protein>
<dbReference type="EMBL" id="JAJJMB010008592">
    <property type="protein sequence ID" value="KAI3922932.1"/>
    <property type="molecule type" value="Genomic_DNA"/>
</dbReference>
<dbReference type="AlphaFoldDB" id="A0AAD4XJ47"/>
<name>A0AAD4XJ47_9MAGN</name>
<feature type="repeat" description="WD" evidence="3">
    <location>
        <begin position="45"/>
        <end position="86"/>
    </location>
</feature>
<keyword evidence="5" id="KW-1185">Reference proteome</keyword>
<dbReference type="SMART" id="SM00320">
    <property type="entry name" value="WD40"/>
    <property type="match status" value="5"/>
</dbReference>
<organism evidence="4 5">
    <name type="scientific">Papaver atlanticum</name>
    <dbReference type="NCBI Taxonomy" id="357466"/>
    <lineage>
        <taxon>Eukaryota</taxon>
        <taxon>Viridiplantae</taxon>
        <taxon>Streptophyta</taxon>
        <taxon>Embryophyta</taxon>
        <taxon>Tracheophyta</taxon>
        <taxon>Spermatophyta</taxon>
        <taxon>Magnoliopsida</taxon>
        <taxon>Ranunculales</taxon>
        <taxon>Papaveraceae</taxon>
        <taxon>Papaveroideae</taxon>
        <taxon>Papaver</taxon>
    </lineage>
</organism>